<dbReference type="GO" id="GO:0003677">
    <property type="term" value="F:DNA binding"/>
    <property type="evidence" value="ECO:0007669"/>
    <property type="project" value="UniProtKB-KW"/>
</dbReference>
<evidence type="ECO:0000313" key="2">
    <source>
        <dbReference type="EMBL" id="RRJ54814.1"/>
    </source>
</evidence>
<dbReference type="InterPro" id="IPR037914">
    <property type="entry name" value="SpoVT-AbrB_sf"/>
</dbReference>
<dbReference type="EMBL" id="RRCN01000002">
    <property type="protein sequence ID" value="RRJ54814.1"/>
    <property type="molecule type" value="Genomic_DNA"/>
</dbReference>
<proteinExistence type="predicted"/>
<feature type="domain" description="SpoVT-AbrB" evidence="1">
    <location>
        <begin position="4"/>
        <end position="41"/>
    </location>
</feature>
<protein>
    <submittedName>
        <fullName evidence="2">AbrB/MazE/SpoVT family DNA-binding domain-containing protein</fullName>
    </submittedName>
</protein>
<dbReference type="AlphaFoldDB" id="A0A3P3TBB0"/>
<dbReference type="SMART" id="SM00966">
    <property type="entry name" value="SpoVT_AbrB"/>
    <property type="match status" value="2"/>
</dbReference>
<keyword evidence="2" id="KW-0238">DNA-binding</keyword>
<dbReference type="SUPFAM" id="SSF89447">
    <property type="entry name" value="AbrB/MazE/MraZ-like"/>
    <property type="match status" value="1"/>
</dbReference>
<evidence type="ECO:0000259" key="1">
    <source>
        <dbReference type="SMART" id="SM00966"/>
    </source>
</evidence>
<name>A0A3P3TBB0_9BACL</name>
<reference evidence="2 3" key="1">
    <citation type="submission" date="2018-11" db="EMBL/GenBank/DDBJ databases">
        <title>Genome sequencing of Paenibacillus sp. KCOM 3021 (= ChDC PVNT-B20).</title>
        <authorList>
            <person name="Kook J.-K."/>
            <person name="Park S.-N."/>
            <person name="Lim Y.K."/>
        </authorList>
    </citation>
    <scope>NUCLEOTIDE SEQUENCE [LARGE SCALE GENOMIC DNA]</scope>
    <source>
        <strain evidence="2 3">KCOM 3021</strain>
    </source>
</reference>
<sequence>MIYRPFSKSGLVTLPKEAREFLGLDSNDGKIIIEQVGRFQARIVGLNSELDKLLPRRRITNKGQFTIPANILRSWGITGKGEVSFHIQEPYLIVSLVGPEIGCKLCESAGTLLGHPCIVCDGTGKMRLHPMGALGEFASVTMNARKFGITLHTEENDTGVPQIHVSGSLNLPAAYLKLVEIYFKSRLQIK</sequence>
<dbReference type="OrthoDB" id="2896971at2"/>
<comment type="caution">
    <text evidence="2">The sequence shown here is derived from an EMBL/GenBank/DDBJ whole genome shotgun (WGS) entry which is preliminary data.</text>
</comment>
<organism evidence="2 3">
    <name type="scientific">Paenibacillus oralis</name>
    <dbReference type="NCBI Taxonomy" id="2490856"/>
    <lineage>
        <taxon>Bacteria</taxon>
        <taxon>Bacillati</taxon>
        <taxon>Bacillota</taxon>
        <taxon>Bacilli</taxon>
        <taxon>Bacillales</taxon>
        <taxon>Paenibacillaceae</taxon>
        <taxon>Paenibacillus</taxon>
    </lineage>
</organism>
<dbReference type="Proteomes" id="UP000267017">
    <property type="component" value="Unassembled WGS sequence"/>
</dbReference>
<keyword evidence="3" id="KW-1185">Reference proteome</keyword>
<accession>A0A3P3TBB0</accession>
<dbReference type="RefSeq" id="WP_128635898.1">
    <property type="nucleotide sequence ID" value="NZ_RRCN01000002.1"/>
</dbReference>
<gene>
    <name evidence="2" type="ORF">EHV15_35075</name>
</gene>
<evidence type="ECO:0000313" key="3">
    <source>
        <dbReference type="Proteomes" id="UP000267017"/>
    </source>
</evidence>
<dbReference type="InterPro" id="IPR007159">
    <property type="entry name" value="SpoVT-AbrB_dom"/>
</dbReference>
<feature type="domain" description="SpoVT-AbrB" evidence="1">
    <location>
        <begin position="57"/>
        <end position="102"/>
    </location>
</feature>